<evidence type="ECO:0000256" key="2">
    <source>
        <dbReference type="ARBA" id="ARBA00009340"/>
    </source>
</evidence>
<evidence type="ECO:0000256" key="4">
    <source>
        <dbReference type="ARBA" id="ARBA00023242"/>
    </source>
</evidence>
<dbReference type="PANTHER" id="PTHR12891">
    <property type="entry name" value="DNA REPAIR/TRANSCRIPTION PROTEIN MET18/MMS19"/>
    <property type="match status" value="1"/>
</dbReference>
<gene>
    <name evidence="8" type="ORF">PHISCL_07996</name>
</gene>
<dbReference type="InterPro" id="IPR011989">
    <property type="entry name" value="ARM-like"/>
</dbReference>
<dbReference type="EMBL" id="MVGC01000381">
    <property type="protein sequence ID" value="RJE19676.1"/>
    <property type="molecule type" value="Genomic_DNA"/>
</dbReference>
<dbReference type="GO" id="GO:0016226">
    <property type="term" value="P:iron-sulfur cluster assembly"/>
    <property type="evidence" value="ECO:0007669"/>
    <property type="project" value="UniProtKB-UniRule"/>
</dbReference>
<evidence type="ECO:0000259" key="6">
    <source>
        <dbReference type="Pfam" id="PF12460"/>
    </source>
</evidence>
<evidence type="ECO:0000313" key="9">
    <source>
        <dbReference type="Proteomes" id="UP000266188"/>
    </source>
</evidence>
<keyword evidence="5" id="KW-0234">DNA repair</keyword>
<dbReference type="Gene3D" id="1.25.10.10">
    <property type="entry name" value="Leucine-rich Repeat Variant"/>
    <property type="match status" value="1"/>
</dbReference>
<keyword evidence="5" id="KW-0227">DNA damage</keyword>
<accession>A0A3A2Z9T6</accession>
<evidence type="ECO:0000256" key="3">
    <source>
        <dbReference type="ARBA" id="ARBA00022737"/>
    </source>
</evidence>
<dbReference type="GO" id="GO:0051604">
    <property type="term" value="P:protein maturation"/>
    <property type="evidence" value="ECO:0007669"/>
    <property type="project" value="UniProtKB-UniRule"/>
</dbReference>
<dbReference type="Pfam" id="PF12460">
    <property type="entry name" value="MMS19_C"/>
    <property type="match status" value="1"/>
</dbReference>
<dbReference type="GO" id="GO:0006281">
    <property type="term" value="P:DNA repair"/>
    <property type="evidence" value="ECO:0007669"/>
    <property type="project" value="UniProtKB-UniRule"/>
</dbReference>
<dbReference type="InterPro" id="IPR024687">
    <property type="entry name" value="MMS19_C"/>
</dbReference>
<sequence length="780" mass="87219">MSALQTFLLVVDHDREEAKQIAERVAQDVESKKTSLIDVVQSLGEYINDEDPILRGKAVSYLTAVIKALPPRFLSRQQIQVLTAFFCDRIEDGGAVAGLDTLQRLDRFYKDLADMVARSIFASFQDLQSRSQSQRFQVYQLLNELMLNHRAALRDMGDDSLVGIVDLMTGEKDPRNLMLVFSILKVVMVEWDISNHTELLFDSVYNYFPITFRPPPNDPYGITAQDLKGRLQDCIASTKYFAPHSIPSLLDKLDSTSPNVKKDALNALIACIHSYDPNTVSRYSITIWDVLKFEILNAQEEFLSDLSLQALQGISKRLSEGVATISQDLPLAQFLRPILKECNEQLQEPQQKQAKPAQHILNSVSSASAASFTLVVETVVSPVLTTYQAADGIAKQRALLETLVVLFDSAVLVFGEWTSREPEVAIENPLLQFKDQFSDAFSQALMGAPKDEVSFRVTALKGLLRLSTIRGFFQENEIGLVVQYLDEILLKEQSIGRDDLKRESIAALAEISKYQPRLIMDITFPAFIATLPDFDDGSKPEYLTTLENLAQISVEKDIFETLVRRLLTKVTILLQKEEPGSPAYPRAILLTILYVMNQRKMDQDPNLGVYYDKIVVALCQSVAASASGKANNRILSDPTVLDVLGRLCNLIIRCLPRQKQDEVVGNVYTLFTTPDNFTPVPFAPSSNEDQRRTMIISTYLLAALPKDCKNLPYTSPDMSNLLSDLIQRSVAEKDPATQLAFLRHVSLLANKFLSKTDIGLAADIFDNLLPTTKDQKLSTG</sequence>
<keyword evidence="9" id="KW-1185">Reference proteome</keyword>
<evidence type="ECO:0000259" key="7">
    <source>
        <dbReference type="Pfam" id="PF14500"/>
    </source>
</evidence>
<dbReference type="Proteomes" id="UP000266188">
    <property type="component" value="Unassembled WGS sequence"/>
</dbReference>
<protein>
    <recommendedName>
        <fullName evidence="5">MMS19 nucleotide excision repair protein</fullName>
    </recommendedName>
</protein>
<comment type="caution">
    <text evidence="8">The sequence shown here is derived from an EMBL/GenBank/DDBJ whole genome shotgun (WGS) entry which is preliminary data.</text>
</comment>
<evidence type="ECO:0000313" key="8">
    <source>
        <dbReference type="EMBL" id="RJE19676.1"/>
    </source>
</evidence>
<dbReference type="GO" id="GO:0097361">
    <property type="term" value="C:cytosolic [4Fe-4S] assembly targeting complex"/>
    <property type="evidence" value="ECO:0007669"/>
    <property type="project" value="UniProtKB-UniRule"/>
</dbReference>
<dbReference type="AlphaFoldDB" id="A0A3A2Z9T6"/>
<dbReference type="InterPro" id="IPR029240">
    <property type="entry name" value="MMS19_N"/>
</dbReference>
<dbReference type="Pfam" id="PF14500">
    <property type="entry name" value="MMS19_N"/>
    <property type="match status" value="1"/>
</dbReference>
<feature type="domain" description="MMS19 N-terminal" evidence="7">
    <location>
        <begin position="40"/>
        <end position="297"/>
    </location>
</feature>
<dbReference type="STRING" id="2070753.A0A3A2Z9T6"/>
<feature type="non-terminal residue" evidence="8">
    <location>
        <position position="780"/>
    </location>
</feature>
<comment type="similarity">
    <text evidence="2 5">Belongs to the MET18/MMS19 family.</text>
</comment>
<evidence type="ECO:0000256" key="1">
    <source>
        <dbReference type="ARBA" id="ARBA00004123"/>
    </source>
</evidence>
<dbReference type="SUPFAM" id="SSF48371">
    <property type="entry name" value="ARM repeat"/>
    <property type="match status" value="1"/>
</dbReference>
<keyword evidence="3" id="KW-0677">Repeat</keyword>
<dbReference type="InterPro" id="IPR039920">
    <property type="entry name" value="MMS19"/>
</dbReference>
<comment type="function">
    <text evidence="5">Key component of the cytosolic iron-sulfur protein assembly (CIA) complex, a multiprotein complex that mediates the incorporation of iron-sulfur cluster into apoproteins specifically involved in DNA metabolism and genomic integrity. In the CIA complex, MMS19 acts as an adapter between early-acting CIA components and a subset of cellular target iron-sulfur proteins.</text>
</comment>
<keyword evidence="4 5" id="KW-0539">Nucleus</keyword>
<dbReference type="PANTHER" id="PTHR12891:SF0">
    <property type="entry name" value="MMS19 NUCLEOTIDE EXCISION REPAIR PROTEIN HOMOLOG"/>
    <property type="match status" value="1"/>
</dbReference>
<dbReference type="InterPro" id="IPR016024">
    <property type="entry name" value="ARM-type_fold"/>
</dbReference>
<comment type="subcellular location">
    <subcellularLocation>
        <location evidence="1 5">Nucleus</location>
    </subcellularLocation>
</comment>
<dbReference type="OrthoDB" id="342900at2759"/>
<dbReference type="GO" id="GO:0005634">
    <property type="term" value="C:nucleus"/>
    <property type="evidence" value="ECO:0007669"/>
    <property type="project" value="UniProtKB-SubCell"/>
</dbReference>
<name>A0A3A2Z9T6_9EURO</name>
<proteinExistence type="inferred from homology"/>
<feature type="domain" description="MMS19 C-terminal" evidence="6">
    <location>
        <begin position="545"/>
        <end position="778"/>
    </location>
</feature>
<reference evidence="9" key="1">
    <citation type="submission" date="2017-02" db="EMBL/GenBank/DDBJ databases">
        <authorList>
            <person name="Tafer H."/>
            <person name="Lopandic K."/>
        </authorList>
    </citation>
    <scope>NUCLEOTIDE SEQUENCE [LARGE SCALE GENOMIC DNA]</scope>
    <source>
        <strain evidence="9">CBS 366.77</strain>
    </source>
</reference>
<evidence type="ECO:0000256" key="5">
    <source>
        <dbReference type="RuleBase" id="RU367072"/>
    </source>
</evidence>
<organism evidence="8 9">
    <name type="scientific">Aspergillus sclerotialis</name>
    <dbReference type="NCBI Taxonomy" id="2070753"/>
    <lineage>
        <taxon>Eukaryota</taxon>
        <taxon>Fungi</taxon>
        <taxon>Dikarya</taxon>
        <taxon>Ascomycota</taxon>
        <taxon>Pezizomycotina</taxon>
        <taxon>Eurotiomycetes</taxon>
        <taxon>Eurotiomycetidae</taxon>
        <taxon>Eurotiales</taxon>
        <taxon>Aspergillaceae</taxon>
        <taxon>Aspergillus</taxon>
        <taxon>Aspergillus subgen. Polypaecilum</taxon>
    </lineage>
</organism>